<proteinExistence type="predicted"/>
<dbReference type="KEGG" id="dpo:117184755"/>
<accession>A0A0R3P491</accession>
<keyword evidence="2" id="KW-1185">Reference proteome</keyword>
<dbReference type="AlphaFoldDB" id="A0A6I8W858"/>
<evidence type="ECO:0000313" key="4">
    <source>
        <dbReference type="RefSeq" id="XP_033239469.1"/>
    </source>
</evidence>
<organism evidence="2 3">
    <name type="scientific">Drosophila pseudoobscura pseudoobscura</name>
    <name type="common">Fruit fly</name>
    <dbReference type="NCBI Taxonomy" id="46245"/>
    <lineage>
        <taxon>Eukaryota</taxon>
        <taxon>Metazoa</taxon>
        <taxon>Ecdysozoa</taxon>
        <taxon>Arthropoda</taxon>
        <taxon>Hexapoda</taxon>
        <taxon>Insecta</taxon>
        <taxon>Pterygota</taxon>
        <taxon>Neoptera</taxon>
        <taxon>Endopterygota</taxon>
        <taxon>Diptera</taxon>
        <taxon>Brachycera</taxon>
        <taxon>Muscomorpha</taxon>
        <taxon>Ephydroidea</taxon>
        <taxon>Drosophilidae</taxon>
        <taxon>Drosophila</taxon>
        <taxon>Sophophora</taxon>
    </lineage>
</organism>
<gene>
    <name evidence="3" type="primary">LOC117184753</name>
    <name evidence="4" type="synonym">LOC117184755</name>
</gene>
<dbReference type="RefSeq" id="XP_033239469.1">
    <property type="nucleotide sequence ID" value="XM_033383578.1"/>
</dbReference>
<dbReference type="KEGG" id="dpo:117184753"/>
<sequence length="109" mass="12266">MLLVLPLTIQYIRTEHVANEFSGLDPRIFDSGNLLKPHHHEPAMTANHTPPNQTLGFSLETQGFATNRVVSKHYRGVVETDRAQSQPDRTVFQHDRSAPLARSEPNKPS</sequence>
<feature type="region of interest" description="Disordered" evidence="1">
    <location>
        <begin position="33"/>
        <end position="57"/>
    </location>
</feature>
<reference evidence="3 4" key="1">
    <citation type="submission" date="2025-04" db="UniProtKB">
        <authorList>
            <consortium name="RefSeq"/>
        </authorList>
    </citation>
    <scope>IDENTIFICATION</scope>
    <source>
        <strain evidence="3 4">MV-25-SWS-2005</strain>
        <tissue evidence="3 4">Whole body</tissue>
    </source>
</reference>
<dbReference type="Bgee" id="FBgn0272950">
    <property type="expression patterns" value="Expressed in female reproductive system"/>
</dbReference>
<name>A0A6I8W858_DROPS</name>
<evidence type="ECO:0000256" key="1">
    <source>
        <dbReference type="SAM" id="MobiDB-lite"/>
    </source>
</evidence>
<feature type="compositionally biased region" description="Polar residues" evidence="1">
    <location>
        <begin position="46"/>
        <end position="57"/>
    </location>
</feature>
<dbReference type="Proteomes" id="UP000001819">
    <property type="component" value="Chromosome X"/>
</dbReference>
<evidence type="ECO:0000313" key="2">
    <source>
        <dbReference type="Proteomes" id="UP000001819"/>
    </source>
</evidence>
<protein>
    <submittedName>
        <fullName evidence="3 4">Uncharacterized protein</fullName>
    </submittedName>
</protein>
<feature type="region of interest" description="Disordered" evidence="1">
    <location>
        <begin position="78"/>
        <end position="109"/>
    </location>
</feature>
<evidence type="ECO:0000313" key="3">
    <source>
        <dbReference type="RefSeq" id="XP_033239467.1"/>
    </source>
</evidence>
<accession>A0A6I8W858</accession>
<dbReference type="RefSeq" id="XP_033239467.1">
    <property type="nucleotide sequence ID" value="XM_033383576.1"/>
</dbReference>